<reference evidence="1" key="1">
    <citation type="submission" date="2020-08" db="EMBL/GenBank/DDBJ databases">
        <title>Multicomponent nature underlies the extraordinary mechanical properties of spider dragline silk.</title>
        <authorList>
            <person name="Kono N."/>
            <person name="Nakamura H."/>
            <person name="Mori M."/>
            <person name="Yoshida Y."/>
            <person name="Ohtoshi R."/>
            <person name="Malay A.D."/>
            <person name="Moran D.A.P."/>
            <person name="Tomita M."/>
            <person name="Numata K."/>
            <person name="Arakawa K."/>
        </authorList>
    </citation>
    <scope>NUCLEOTIDE SEQUENCE</scope>
</reference>
<keyword evidence="2" id="KW-1185">Reference proteome</keyword>
<evidence type="ECO:0000313" key="1">
    <source>
        <dbReference type="EMBL" id="GFS44856.1"/>
    </source>
</evidence>
<organism evidence="1 2">
    <name type="scientific">Trichonephila inaurata madagascariensis</name>
    <dbReference type="NCBI Taxonomy" id="2747483"/>
    <lineage>
        <taxon>Eukaryota</taxon>
        <taxon>Metazoa</taxon>
        <taxon>Ecdysozoa</taxon>
        <taxon>Arthropoda</taxon>
        <taxon>Chelicerata</taxon>
        <taxon>Arachnida</taxon>
        <taxon>Araneae</taxon>
        <taxon>Araneomorphae</taxon>
        <taxon>Entelegynae</taxon>
        <taxon>Araneoidea</taxon>
        <taxon>Nephilidae</taxon>
        <taxon>Trichonephila</taxon>
        <taxon>Trichonephila inaurata</taxon>
    </lineage>
</organism>
<accession>A0A8X6MBZ5</accession>
<protein>
    <submittedName>
        <fullName evidence="1">Uncharacterized protein</fullName>
    </submittedName>
</protein>
<dbReference type="Proteomes" id="UP000886998">
    <property type="component" value="Unassembled WGS sequence"/>
</dbReference>
<gene>
    <name evidence="1" type="ORF">TNIN_393681</name>
</gene>
<dbReference type="AlphaFoldDB" id="A0A8X6MBZ5"/>
<comment type="caution">
    <text evidence="1">The sequence shown here is derived from an EMBL/GenBank/DDBJ whole genome shotgun (WGS) entry which is preliminary data.</text>
</comment>
<proteinExistence type="predicted"/>
<sequence length="94" mass="10406">MKAKFVPLPGPTLAKNFTQRCRSKDYCPCRRIILCVEDLPGIGSSSHLRATTPQNNSFSEATQTDTSDTVNCCFLTMHTHTHKALNLTVKLAPQ</sequence>
<name>A0A8X6MBZ5_9ARAC</name>
<dbReference type="EMBL" id="BMAV01025802">
    <property type="protein sequence ID" value="GFS44856.1"/>
    <property type="molecule type" value="Genomic_DNA"/>
</dbReference>
<evidence type="ECO:0000313" key="2">
    <source>
        <dbReference type="Proteomes" id="UP000886998"/>
    </source>
</evidence>